<dbReference type="GO" id="GO:0051539">
    <property type="term" value="F:4 iron, 4 sulfur cluster binding"/>
    <property type="evidence" value="ECO:0007669"/>
    <property type="project" value="UniProtKB-KW"/>
</dbReference>
<feature type="binding site" evidence="6">
    <location>
        <position position="78"/>
    </location>
    <ligand>
        <name>[4Fe-4S] cluster</name>
        <dbReference type="ChEBI" id="CHEBI:49883"/>
        <note>4Fe-4S-S-AdoMet</note>
    </ligand>
</feature>
<feature type="binding site" evidence="6">
    <location>
        <position position="75"/>
    </location>
    <ligand>
        <name>[4Fe-4S] cluster</name>
        <dbReference type="ChEBI" id="CHEBI:49883"/>
        <note>4Fe-4S-S-AdoMet</note>
    </ligand>
</feature>
<dbReference type="Gene3D" id="3.20.20.70">
    <property type="entry name" value="Aldolase class I"/>
    <property type="match status" value="1"/>
</dbReference>
<evidence type="ECO:0000256" key="6">
    <source>
        <dbReference type="PIRSR" id="PIRSR004869-50"/>
    </source>
</evidence>
<dbReference type="InterPro" id="IPR034457">
    <property type="entry name" value="Organic_radical-activating"/>
</dbReference>
<evidence type="ECO:0000256" key="1">
    <source>
        <dbReference type="ARBA" id="ARBA00022485"/>
    </source>
</evidence>
<dbReference type="InterPro" id="IPR013785">
    <property type="entry name" value="Aldolase_TIM"/>
</dbReference>
<protein>
    <submittedName>
        <fullName evidence="8">Radical SAM superfamily protein</fullName>
    </submittedName>
</protein>
<keyword evidence="5 6" id="KW-0411">Iron-sulfur</keyword>
<dbReference type="InterPro" id="IPR007197">
    <property type="entry name" value="rSAM"/>
</dbReference>
<comment type="caution">
    <text evidence="8">The sequence shown here is derived from an EMBL/GenBank/DDBJ whole genome shotgun (WGS) entry which is preliminary data.</text>
</comment>
<dbReference type="PANTHER" id="PTHR30352">
    <property type="entry name" value="PYRUVATE FORMATE-LYASE-ACTIVATING ENZYME"/>
    <property type="match status" value="1"/>
</dbReference>
<dbReference type="Pfam" id="PF04055">
    <property type="entry name" value="Radical_SAM"/>
    <property type="match status" value="1"/>
</dbReference>
<name>A0A6N8HVG7_9FIRM</name>
<dbReference type="EMBL" id="VWXL01000014">
    <property type="protein sequence ID" value="MVB09791.1"/>
    <property type="molecule type" value="Genomic_DNA"/>
</dbReference>
<keyword evidence="4 6" id="KW-0408">Iron</keyword>
<evidence type="ECO:0000259" key="7">
    <source>
        <dbReference type="PROSITE" id="PS51918"/>
    </source>
</evidence>
<evidence type="ECO:0000256" key="2">
    <source>
        <dbReference type="ARBA" id="ARBA00022691"/>
    </source>
</evidence>
<dbReference type="InterPro" id="IPR058240">
    <property type="entry name" value="rSAM_sf"/>
</dbReference>
<keyword evidence="2 6" id="KW-0949">S-adenosyl-L-methionine</keyword>
<evidence type="ECO:0000256" key="5">
    <source>
        <dbReference type="ARBA" id="ARBA00023014"/>
    </source>
</evidence>
<evidence type="ECO:0000256" key="4">
    <source>
        <dbReference type="ARBA" id="ARBA00023004"/>
    </source>
</evidence>
<dbReference type="SUPFAM" id="SSF102114">
    <property type="entry name" value="Radical SAM enzymes"/>
    <property type="match status" value="1"/>
</dbReference>
<dbReference type="InterPro" id="IPR027596">
    <property type="entry name" value="AmmeMemoSam_rS"/>
</dbReference>
<gene>
    <name evidence="8" type="ORF">CAFE_04560</name>
</gene>
<dbReference type="PANTHER" id="PTHR30352:SF5">
    <property type="entry name" value="PYRUVATE FORMATE-LYASE 1-ACTIVATING ENZYME"/>
    <property type="match status" value="1"/>
</dbReference>
<dbReference type="OrthoDB" id="9778883at2"/>
<keyword evidence="3 6" id="KW-0479">Metal-binding</keyword>
<feature type="binding site" evidence="6">
    <location>
        <position position="71"/>
    </location>
    <ligand>
        <name>[4Fe-4S] cluster</name>
        <dbReference type="ChEBI" id="CHEBI:49883"/>
        <note>4Fe-4S-S-AdoMet</note>
    </ligand>
</feature>
<comment type="cofactor">
    <cofactor evidence="6">
        <name>[4Fe-4S] cluster</name>
        <dbReference type="ChEBI" id="CHEBI:49883"/>
    </cofactor>
    <text evidence="6">Binds 1 [4Fe-4S] cluster. The cluster is coordinated with 3 cysteines and an exchangeable S-adenosyl-L-methionine.</text>
</comment>
<accession>A0A6N8HVG7</accession>
<dbReference type="PROSITE" id="PS51918">
    <property type="entry name" value="RADICAL_SAM"/>
    <property type="match status" value="1"/>
</dbReference>
<dbReference type="GO" id="GO:0003824">
    <property type="term" value="F:catalytic activity"/>
    <property type="evidence" value="ECO:0007669"/>
    <property type="project" value="InterPro"/>
</dbReference>
<dbReference type="PIRSF" id="PIRSF004869">
    <property type="entry name" value="PflX_prd"/>
    <property type="match status" value="1"/>
</dbReference>
<dbReference type="GO" id="GO:0046872">
    <property type="term" value="F:metal ion binding"/>
    <property type="evidence" value="ECO:0007669"/>
    <property type="project" value="UniProtKB-KW"/>
</dbReference>
<reference evidence="8 9" key="1">
    <citation type="submission" date="2019-09" db="EMBL/GenBank/DDBJ databases">
        <title>Genome sequence of Clostridium sp. EA1.</title>
        <authorList>
            <person name="Poehlein A."/>
            <person name="Bengelsdorf F.R."/>
            <person name="Daniel R."/>
        </authorList>
    </citation>
    <scope>NUCLEOTIDE SEQUENCE [LARGE SCALE GENOMIC DNA]</scope>
    <source>
        <strain evidence="8 9">EA1</strain>
    </source>
</reference>
<organism evidence="8 9">
    <name type="scientific">Caproicibacter fermentans</name>
    <dbReference type="NCBI Taxonomy" id="2576756"/>
    <lineage>
        <taxon>Bacteria</taxon>
        <taxon>Bacillati</taxon>
        <taxon>Bacillota</taxon>
        <taxon>Clostridia</taxon>
        <taxon>Eubacteriales</taxon>
        <taxon>Acutalibacteraceae</taxon>
        <taxon>Caproicibacter</taxon>
    </lineage>
</organism>
<dbReference type="RefSeq" id="WP_066642955.1">
    <property type="nucleotide sequence ID" value="NZ_VWXL01000014.1"/>
</dbReference>
<evidence type="ECO:0000313" key="9">
    <source>
        <dbReference type="Proteomes" id="UP000469440"/>
    </source>
</evidence>
<dbReference type="SFLD" id="SFLDS00029">
    <property type="entry name" value="Radical_SAM"/>
    <property type="match status" value="1"/>
</dbReference>
<sequence length="277" mass="30459">MSRIVCDVCPHLCALEEEQTGFCGARSNQGGKISADSYGRVTAVALDPVEKKPLRRFFPGSRILSVGSYGCNLRCPGCQNHAISMVRPGEDSGTEYLSPKVLSDQALELKAAGNIGIAFTYNEPLICPEYVLDCSRLNRENGLKNVAVTNGYVNPRTLRRLLPMLDAMNIDLKSFSPEFYRRISGGLDEVKQAISIASEVCHVEVTTLIIPGENDTAEEMDRLSGWLSEVNPEIPLHVTRFFPRYKQADKSPTPVGTVGSLAEAARRNLKYVYEGNV</sequence>
<feature type="domain" description="Radical SAM core" evidence="7">
    <location>
        <begin position="56"/>
        <end position="274"/>
    </location>
</feature>
<proteinExistence type="predicted"/>
<dbReference type="AlphaFoldDB" id="A0A6N8HVG7"/>
<dbReference type="NCBIfam" id="TIGR04337">
    <property type="entry name" value="AmmeMemoSam_rS"/>
    <property type="match status" value="1"/>
</dbReference>
<evidence type="ECO:0000313" key="8">
    <source>
        <dbReference type="EMBL" id="MVB09791.1"/>
    </source>
</evidence>
<keyword evidence="9" id="KW-1185">Reference proteome</keyword>
<keyword evidence="1" id="KW-0004">4Fe-4S</keyword>
<dbReference type="InterPro" id="IPR016431">
    <property type="entry name" value="Pyrv-formate_lyase-activ_prd"/>
</dbReference>
<dbReference type="CDD" id="cd01335">
    <property type="entry name" value="Radical_SAM"/>
    <property type="match status" value="1"/>
</dbReference>
<evidence type="ECO:0000256" key="3">
    <source>
        <dbReference type="ARBA" id="ARBA00022723"/>
    </source>
</evidence>
<dbReference type="SFLD" id="SFLDG01101">
    <property type="entry name" value="Uncharacterised_Radical_SAM_Su"/>
    <property type="match status" value="1"/>
</dbReference>
<dbReference type="Proteomes" id="UP000469440">
    <property type="component" value="Unassembled WGS sequence"/>
</dbReference>